<evidence type="ECO:0000313" key="1">
    <source>
        <dbReference type="EMBL" id="KAK5971104.1"/>
    </source>
</evidence>
<organism evidence="1 2">
    <name type="scientific">Trichostrongylus colubriformis</name>
    <name type="common">Black scour worm</name>
    <dbReference type="NCBI Taxonomy" id="6319"/>
    <lineage>
        <taxon>Eukaryota</taxon>
        <taxon>Metazoa</taxon>
        <taxon>Ecdysozoa</taxon>
        <taxon>Nematoda</taxon>
        <taxon>Chromadorea</taxon>
        <taxon>Rhabditida</taxon>
        <taxon>Rhabditina</taxon>
        <taxon>Rhabditomorpha</taxon>
        <taxon>Strongyloidea</taxon>
        <taxon>Trichostrongylidae</taxon>
        <taxon>Trichostrongylus</taxon>
    </lineage>
</organism>
<dbReference type="EMBL" id="WIXE01018233">
    <property type="protein sequence ID" value="KAK5971104.1"/>
    <property type="molecule type" value="Genomic_DNA"/>
</dbReference>
<dbReference type="Gene3D" id="3.40.50.410">
    <property type="entry name" value="von Willebrand factor, type A domain"/>
    <property type="match status" value="1"/>
</dbReference>
<gene>
    <name evidence="1" type="ORF">GCK32_020186</name>
</gene>
<feature type="non-terminal residue" evidence="1">
    <location>
        <position position="102"/>
    </location>
</feature>
<dbReference type="InterPro" id="IPR036465">
    <property type="entry name" value="vWFA_dom_sf"/>
</dbReference>
<evidence type="ECO:0000313" key="2">
    <source>
        <dbReference type="Proteomes" id="UP001331761"/>
    </source>
</evidence>
<dbReference type="Proteomes" id="UP001331761">
    <property type="component" value="Unassembled WGS sequence"/>
</dbReference>
<sequence length="102" mass="11095">MAICIHALKLSSDWVEGRKSSLEKTGDSPFTGTYDAYNIVDGMITADNSKRKFVIVLSDGETANCVGSTYANTANAEKEFPIADKWRNNGINIIYVAVASNE</sequence>
<proteinExistence type="predicted"/>
<keyword evidence="2" id="KW-1185">Reference proteome</keyword>
<accession>A0AAN8IZX9</accession>
<name>A0AAN8IZX9_TRICO</name>
<dbReference type="AlphaFoldDB" id="A0AAN8IZX9"/>
<reference evidence="1 2" key="1">
    <citation type="submission" date="2019-10" db="EMBL/GenBank/DDBJ databases">
        <title>Assembly and Annotation for the nematode Trichostrongylus colubriformis.</title>
        <authorList>
            <person name="Martin J."/>
        </authorList>
    </citation>
    <scope>NUCLEOTIDE SEQUENCE [LARGE SCALE GENOMIC DNA]</scope>
    <source>
        <strain evidence="1">G859</strain>
        <tissue evidence="1">Whole worm</tissue>
    </source>
</reference>
<protein>
    <submittedName>
        <fullName evidence="1">VWFA domain-containing protein</fullName>
    </submittedName>
</protein>
<comment type="caution">
    <text evidence="1">The sequence shown here is derived from an EMBL/GenBank/DDBJ whole genome shotgun (WGS) entry which is preliminary data.</text>
</comment>